<dbReference type="Proteomes" id="UP001231189">
    <property type="component" value="Unassembled WGS sequence"/>
</dbReference>
<accession>A0AAD8TR84</accession>
<name>A0AAD8TR84_LOLMU</name>
<gene>
    <name evidence="1" type="ORF">QYE76_047106</name>
</gene>
<dbReference type="EMBL" id="JAUUTY010000002">
    <property type="protein sequence ID" value="KAK1686258.1"/>
    <property type="molecule type" value="Genomic_DNA"/>
</dbReference>
<comment type="caution">
    <text evidence="1">The sequence shown here is derived from an EMBL/GenBank/DDBJ whole genome shotgun (WGS) entry which is preliminary data.</text>
</comment>
<evidence type="ECO:0000313" key="1">
    <source>
        <dbReference type="EMBL" id="KAK1686258.1"/>
    </source>
</evidence>
<organism evidence="1 2">
    <name type="scientific">Lolium multiflorum</name>
    <name type="common">Italian ryegrass</name>
    <name type="synonym">Lolium perenne subsp. multiflorum</name>
    <dbReference type="NCBI Taxonomy" id="4521"/>
    <lineage>
        <taxon>Eukaryota</taxon>
        <taxon>Viridiplantae</taxon>
        <taxon>Streptophyta</taxon>
        <taxon>Embryophyta</taxon>
        <taxon>Tracheophyta</taxon>
        <taxon>Spermatophyta</taxon>
        <taxon>Magnoliopsida</taxon>
        <taxon>Liliopsida</taxon>
        <taxon>Poales</taxon>
        <taxon>Poaceae</taxon>
        <taxon>BOP clade</taxon>
        <taxon>Pooideae</taxon>
        <taxon>Poodae</taxon>
        <taxon>Poeae</taxon>
        <taxon>Poeae Chloroplast Group 2 (Poeae type)</taxon>
        <taxon>Loliodinae</taxon>
        <taxon>Loliinae</taxon>
        <taxon>Lolium</taxon>
    </lineage>
</organism>
<evidence type="ECO:0000313" key="2">
    <source>
        <dbReference type="Proteomes" id="UP001231189"/>
    </source>
</evidence>
<proteinExistence type="predicted"/>
<reference evidence="1" key="1">
    <citation type="submission" date="2023-07" db="EMBL/GenBank/DDBJ databases">
        <title>A chromosome-level genome assembly of Lolium multiflorum.</title>
        <authorList>
            <person name="Chen Y."/>
            <person name="Copetti D."/>
            <person name="Kolliker R."/>
            <person name="Studer B."/>
        </authorList>
    </citation>
    <scope>NUCLEOTIDE SEQUENCE</scope>
    <source>
        <strain evidence="1">02402/16</strain>
        <tissue evidence="1">Leaf</tissue>
    </source>
</reference>
<protein>
    <submittedName>
        <fullName evidence="1">Uncharacterized protein</fullName>
    </submittedName>
</protein>
<sequence length="116" mass="12251">MASSRTAFPRASGHVQEVQGAVLRLLAQRLSAEVMRGRRAADALGVPVALAVRALAHGQGSEGKVEDMVVHGGLDQREEWHGDVQVAGMVMVLAMVAKWGWCRGLALMPRGAGVQG</sequence>
<keyword evidence="2" id="KW-1185">Reference proteome</keyword>
<dbReference type="AlphaFoldDB" id="A0AAD8TR84"/>